<dbReference type="RefSeq" id="WP_093891499.1">
    <property type="nucleotide sequence ID" value="NZ_FOQY01000041.1"/>
</dbReference>
<protein>
    <submittedName>
        <fullName evidence="2">Uncharacterized protein</fullName>
    </submittedName>
</protein>
<name>A0A1I4DJ02_9ACTN</name>
<dbReference type="InterPro" id="IPR056037">
    <property type="entry name" value="DUF7620"/>
</dbReference>
<sequence>MSRPEDQRPDIDEATRLVEESQRRAAAEQARAREAAGRSLSIARLLRRLREENGFGRLMDEAFGGGRG</sequence>
<dbReference type="AlphaFoldDB" id="A0A1I4DJ02"/>
<dbReference type="EMBL" id="FOQY01000041">
    <property type="protein sequence ID" value="SFK92869.1"/>
    <property type="molecule type" value="Genomic_DNA"/>
</dbReference>
<accession>A0A1I4DJ02</accession>
<proteinExistence type="predicted"/>
<dbReference type="Pfam" id="PF24596">
    <property type="entry name" value="DUF7620"/>
    <property type="match status" value="1"/>
</dbReference>
<keyword evidence="3" id="KW-1185">Reference proteome</keyword>
<dbReference type="Proteomes" id="UP000199111">
    <property type="component" value="Unassembled WGS sequence"/>
</dbReference>
<reference evidence="3" key="1">
    <citation type="submission" date="2016-10" db="EMBL/GenBank/DDBJ databases">
        <authorList>
            <person name="Varghese N."/>
            <person name="Submissions S."/>
        </authorList>
    </citation>
    <scope>NUCLEOTIDE SEQUENCE [LARGE SCALE GENOMIC DNA]</scope>
    <source>
        <strain evidence="3">CGMCC 4.2126</strain>
    </source>
</reference>
<evidence type="ECO:0000313" key="3">
    <source>
        <dbReference type="Proteomes" id="UP000199111"/>
    </source>
</evidence>
<evidence type="ECO:0000313" key="2">
    <source>
        <dbReference type="EMBL" id="SFK92869.1"/>
    </source>
</evidence>
<gene>
    <name evidence="2" type="ORF">SAMN05216275_14179</name>
</gene>
<evidence type="ECO:0000256" key="1">
    <source>
        <dbReference type="SAM" id="MobiDB-lite"/>
    </source>
</evidence>
<feature type="region of interest" description="Disordered" evidence="1">
    <location>
        <begin position="1"/>
        <end position="34"/>
    </location>
</feature>
<organism evidence="2 3">
    <name type="scientific">Streptosporangium canum</name>
    <dbReference type="NCBI Taxonomy" id="324952"/>
    <lineage>
        <taxon>Bacteria</taxon>
        <taxon>Bacillati</taxon>
        <taxon>Actinomycetota</taxon>
        <taxon>Actinomycetes</taxon>
        <taxon>Streptosporangiales</taxon>
        <taxon>Streptosporangiaceae</taxon>
        <taxon>Streptosporangium</taxon>
    </lineage>
</organism>
<dbReference type="GeneID" id="96302966"/>